<evidence type="ECO:0000313" key="5">
    <source>
        <dbReference type="Proteomes" id="UP000249542"/>
    </source>
</evidence>
<organism evidence="4 5">
    <name type="scientific">Mesonia algae</name>
    <dbReference type="NCBI Taxonomy" id="213248"/>
    <lineage>
        <taxon>Bacteria</taxon>
        <taxon>Pseudomonadati</taxon>
        <taxon>Bacteroidota</taxon>
        <taxon>Flavobacteriia</taxon>
        <taxon>Flavobacteriales</taxon>
        <taxon>Flavobacteriaceae</taxon>
        <taxon>Mesonia</taxon>
    </lineage>
</organism>
<keyword evidence="5" id="KW-1185">Reference proteome</keyword>
<dbReference type="SUPFAM" id="SSF102405">
    <property type="entry name" value="MCP/YpsA-like"/>
    <property type="match status" value="1"/>
</dbReference>
<sequence>MGTSNSSKSNNFIKSIAVFCGSSDSNDEFIYSQAYELGRSLANKDIDLVFGGSKLGLMGQVAKGALEYEGIVFGVIPEFLKTKEIVHRNLTELITTKDMHERKLKMHEMSDGFIMLPGGFGTLEEFFEIVTWAQLGLHKKPIGILNTEGYYNDLLMMFNAMVTKGLLKKENLDLIIVSDAVEVLLDKMHKYQSTHEANWLTKEDQT</sequence>
<evidence type="ECO:0000256" key="2">
    <source>
        <dbReference type="ARBA" id="ARBA00006763"/>
    </source>
</evidence>
<keyword evidence="3" id="KW-0203">Cytokinin biosynthesis</keyword>
<dbReference type="GO" id="GO:0005829">
    <property type="term" value="C:cytosol"/>
    <property type="evidence" value="ECO:0007669"/>
    <property type="project" value="TreeGrafter"/>
</dbReference>
<evidence type="ECO:0000256" key="1">
    <source>
        <dbReference type="ARBA" id="ARBA00000274"/>
    </source>
</evidence>
<dbReference type="InterPro" id="IPR031100">
    <property type="entry name" value="LOG_fam"/>
</dbReference>
<proteinExistence type="inferred from homology"/>
<comment type="catalytic activity">
    <reaction evidence="1">
        <text>AMP + H2O = D-ribose 5-phosphate + adenine</text>
        <dbReference type="Rhea" id="RHEA:20129"/>
        <dbReference type="ChEBI" id="CHEBI:15377"/>
        <dbReference type="ChEBI" id="CHEBI:16708"/>
        <dbReference type="ChEBI" id="CHEBI:78346"/>
        <dbReference type="ChEBI" id="CHEBI:456215"/>
        <dbReference type="EC" id="3.2.2.4"/>
    </reaction>
</comment>
<dbReference type="PANTHER" id="PTHR31223:SF70">
    <property type="entry name" value="LOG FAMILY PROTEIN YJL055W"/>
    <property type="match status" value="1"/>
</dbReference>
<name>A0A2W7I597_9FLAO</name>
<dbReference type="GO" id="GO:0008714">
    <property type="term" value="F:AMP nucleosidase activity"/>
    <property type="evidence" value="ECO:0007669"/>
    <property type="project" value="UniProtKB-EC"/>
</dbReference>
<dbReference type="Gene3D" id="3.40.50.450">
    <property type="match status" value="1"/>
</dbReference>
<reference evidence="4 5" key="1">
    <citation type="submission" date="2018-06" db="EMBL/GenBank/DDBJ databases">
        <title>Genomic Encyclopedia of Archaeal and Bacterial Type Strains, Phase II (KMG-II): from individual species to whole genera.</title>
        <authorList>
            <person name="Goeker M."/>
        </authorList>
    </citation>
    <scope>NUCLEOTIDE SEQUENCE [LARGE SCALE GENOMIC DNA]</scope>
    <source>
        <strain evidence="4 5">DSM 15361</strain>
    </source>
</reference>
<dbReference type="InterPro" id="IPR005269">
    <property type="entry name" value="LOG"/>
</dbReference>
<dbReference type="EMBL" id="QKYV01000004">
    <property type="protein sequence ID" value="PZW40652.1"/>
    <property type="molecule type" value="Genomic_DNA"/>
</dbReference>
<dbReference type="RefSeq" id="WP_111541020.1">
    <property type="nucleotide sequence ID" value="NZ_QKYV01000004.1"/>
</dbReference>
<dbReference type="Pfam" id="PF03641">
    <property type="entry name" value="Lysine_decarbox"/>
    <property type="match status" value="1"/>
</dbReference>
<dbReference type="PANTHER" id="PTHR31223">
    <property type="entry name" value="LOG FAMILY PROTEIN YJL055W"/>
    <property type="match status" value="1"/>
</dbReference>
<dbReference type="GO" id="GO:0009691">
    <property type="term" value="P:cytokinin biosynthetic process"/>
    <property type="evidence" value="ECO:0007669"/>
    <property type="project" value="UniProtKB-UniRule"/>
</dbReference>
<accession>A0A2W7I597</accession>
<keyword evidence="3" id="KW-0378">Hydrolase</keyword>
<gene>
    <name evidence="4" type="ORF">LX95_01720</name>
</gene>
<dbReference type="NCBIfam" id="TIGR00730">
    <property type="entry name" value="Rossman fold protein, TIGR00730 family"/>
    <property type="match status" value="1"/>
</dbReference>
<comment type="caution">
    <text evidence="4">The sequence shown here is derived from an EMBL/GenBank/DDBJ whole genome shotgun (WGS) entry which is preliminary data.</text>
</comment>
<dbReference type="EC" id="3.2.2.n1" evidence="3"/>
<evidence type="ECO:0000313" key="4">
    <source>
        <dbReference type="EMBL" id="PZW40652.1"/>
    </source>
</evidence>
<comment type="similarity">
    <text evidence="2 3">Belongs to the LOG family.</text>
</comment>
<evidence type="ECO:0000256" key="3">
    <source>
        <dbReference type="RuleBase" id="RU363015"/>
    </source>
</evidence>
<dbReference type="AlphaFoldDB" id="A0A2W7I597"/>
<protein>
    <recommendedName>
        <fullName evidence="3">Cytokinin riboside 5'-monophosphate phosphoribohydrolase</fullName>
        <ecNumber evidence="3">3.2.2.n1</ecNumber>
    </recommendedName>
</protein>
<dbReference type="Proteomes" id="UP000249542">
    <property type="component" value="Unassembled WGS sequence"/>
</dbReference>